<evidence type="ECO:0000313" key="2">
    <source>
        <dbReference type="Proteomes" id="UP000799538"/>
    </source>
</evidence>
<accession>A0A6A6GR52</accession>
<evidence type="ECO:0000313" key="1">
    <source>
        <dbReference type="EMBL" id="KAF2228234.1"/>
    </source>
</evidence>
<sequence>MTRAGAKPAFRGSLDNQVPRAISLPVFSLWRFLYALCLLGYRSAASFPRRLFSGTNEQRKIDSGLTAMDQVFRTFSQWLSVLLVRRSDSEQLRMDGS</sequence>
<dbReference type="EMBL" id="ML992501">
    <property type="protein sequence ID" value="KAF2228234.1"/>
    <property type="molecule type" value="Genomic_DNA"/>
</dbReference>
<proteinExistence type="predicted"/>
<organism evidence="1 2">
    <name type="scientific">Elsinoe ampelina</name>
    <dbReference type="NCBI Taxonomy" id="302913"/>
    <lineage>
        <taxon>Eukaryota</taxon>
        <taxon>Fungi</taxon>
        <taxon>Dikarya</taxon>
        <taxon>Ascomycota</taxon>
        <taxon>Pezizomycotina</taxon>
        <taxon>Dothideomycetes</taxon>
        <taxon>Dothideomycetidae</taxon>
        <taxon>Myriangiales</taxon>
        <taxon>Elsinoaceae</taxon>
        <taxon>Elsinoe</taxon>
    </lineage>
</organism>
<reference evidence="2" key="1">
    <citation type="journal article" date="2020" name="Stud. Mycol.">
        <title>101 Dothideomycetes genomes: A test case for predicting lifestyles and emergence of pathogens.</title>
        <authorList>
            <person name="Haridas S."/>
            <person name="Albert R."/>
            <person name="Binder M."/>
            <person name="Bloem J."/>
            <person name="LaButti K."/>
            <person name="Salamov A."/>
            <person name="Andreopoulos B."/>
            <person name="Baker S."/>
            <person name="Barry K."/>
            <person name="Bills G."/>
            <person name="Bluhm B."/>
            <person name="Cannon C."/>
            <person name="Castanera R."/>
            <person name="Culley D."/>
            <person name="Daum C."/>
            <person name="Ezra D."/>
            <person name="Gonzalez J."/>
            <person name="Henrissat B."/>
            <person name="Kuo A."/>
            <person name="Liang C."/>
            <person name="Lipzen A."/>
            <person name="Lutzoni F."/>
            <person name="Magnuson J."/>
            <person name="Mondo S."/>
            <person name="Nolan M."/>
            <person name="Ohm R."/>
            <person name="Pangilinan J."/>
            <person name="Park H.-J."/>
            <person name="Ramirez L."/>
            <person name="Alfaro M."/>
            <person name="Sun H."/>
            <person name="Tritt A."/>
            <person name="Yoshinaga Y."/>
            <person name="Zwiers L.-H."/>
            <person name="Turgeon B."/>
            <person name="Goodwin S."/>
            <person name="Spatafora J."/>
            <person name="Crous P."/>
            <person name="Grigoriev I."/>
        </authorList>
    </citation>
    <scope>NUCLEOTIDE SEQUENCE [LARGE SCALE GENOMIC DNA]</scope>
    <source>
        <strain evidence="2">CECT 20119</strain>
    </source>
</reference>
<keyword evidence="2" id="KW-1185">Reference proteome</keyword>
<protein>
    <submittedName>
        <fullName evidence="1">Uncharacterized protein</fullName>
    </submittedName>
</protein>
<dbReference type="AlphaFoldDB" id="A0A6A6GR52"/>
<dbReference type="Proteomes" id="UP000799538">
    <property type="component" value="Unassembled WGS sequence"/>
</dbReference>
<gene>
    <name evidence="1" type="ORF">BDZ85DRAFT_13480</name>
</gene>
<name>A0A6A6GR52_9PEZI</name>